<dbReference type="OrthoDB" id="3789787at2759"/>
<evidence type="ECO:0000313" key="3">
    <source>
        <dbReference type="Proteomes" id="UP000799753"/>
    </source>
</evidence>
<keyword evidence="3" id="KW-1185">Reference proteome</keyword>
<protein>
    <submittedName>
        <fullName evidence="2">Uncharacterized protein</fullName>
    </submittedName>
</protein>
<feature type="region of interest" description="Disordered" evidence="1">
    <location>
        <begin position="108"/>
        <end position="141"/>
    </location>
</feature>
<evidence type="ECO:0000256" key="1">
    <source>
        <dbReference type="SAM" id="MobiDB-lite"/>
    </source>
</evidence>
<gene>
    <name evidence="2" type="ORF">P280DRAFT_468373</name>
</gene>
<dbReference type="AlphaFoldDB" id="A0A6A6S2W6"/>
<dbReference type="Proteomes" id="UP000799753">
    <property type="component" value="Unassembled WGS sequence"/>
</dbReference>
<organism evidence="2 3">
    <name type="scientific">Massarina eburnea CBS 473.64</name>
    <dbReference type="NCBI Taxonomy" id="1395130"/>
    <lineage>
        <taxon>Eukaryota</taxon>
        <taxon>Fungi</taxon>
        <taxon>Dikarya</taxon>
        <taxon>Ascomycota</taxon>
        <taxon>Pezizomycotina</taxon>
        <taxon>Dothideomycetes</taxon>
        <taxon>Pleosporomycetidae</taxon>
        <taxon>Pleosporales</taxon>
        <taxon>Massarineae</taxon>
        <taxon>Massarinaceae</taxon>
        <taxon>Massarina</taxon>
    </lineage>
</organism>
<reference evidence="2" key="1">
    <citation type="journal article" date="2020" name="Stud. Mycol.">
        <title>101 Dothideomycetes genomes: a test case for predicting lifestyles and emergence of pathogens.</title>
        <authorList>
            <person name="Haridas S."/>
            <person name="Albert R."/>
            <person name="Binder M."/>
            <person name="Bloem J."/>
            <person name="Labutti K."/>
            <person name="Salamov A."/>
            <person name="Andreopoulos B."/>
            <person name="Baker S."/>
            <person name="Barry K."/>
            <person name="Bills G."/>
            <person name="Bluhm B."/>
            <person name="Cannon C."/>
            <person name="Castanera R."/>
            <person name="Culley D."/>
            <person name="Daum C."/>
            <person name="Ezra D."/>
            <person name="Gonzalez J."/>
            <person name="Henrissat B."/>
            <person name="Kuo A."/>
            <person name="Liang C."/>
            <person name="Lipzen A."/>
            <person name="Lutzoni F."/>
            <person name="Magnuson J."/>
            <person name="Mondo S."/>
            <person name="Nolan M."/>
            <person name="Ohm R."/>
            <person name="Pangilinan J."/>
            <person name="Park H.-J."/>
            <person name="Ramirez L."/>
            <person name="Alfaro M."/>
            <person name="Sun H."/>
            <person name="Tritt A."/>
            <person name="Yoshinaga Y."/>
            <person name="Zwiers L.-H."/>
            <person name="Turgeon B."/>
            <person name="Goodwin S."/>
            <person name="Spatafora J."/>
            <person name="Crous P."/>
            <person name="Grigoriev I."/>
        </authorList>
    </citation>
    <scope>NUCLEOTIDE SEQUENCE</scope>
    <source>
        <strain evidence="2">CBS 473.64</strain>
    </source>
</reference>
<name>A0A6A6S2W6_9PLEO</name>
<proteinExistence type="predicted"/>
<dbReference type="EMBL" id="MU006782">
    <property type="protein sequence ID" value="KAF2641885.1"/>
    <property type="molecule type" value="Genomic_DNA"/>
</dbReference>
<sequence length="439" mass="49910">MNFNPNSYSMPATAIGGQVQNTYPYSNGKKTRDANHAQMGTHQNPPILLRTNEVLQLRKKLSMTETALHSAYEVIFHLEARVKELEAAASTGFEDAFTADINTGHLGYSSPGHAGPTISSSQGTQRDPPFKRPTRRHKRTETPEQLFLKPFTNGVPIYTMGIEAQNIRGVLHDFFEDIRKWARFHAKKLDERTIVELSTLPELIDLFVSKSSIPHMLADKEMRQEIVAALIVRHIVTYAVGEKFMANSKHQAGEECQELLYEFGAVAEKEYALKHEICQEQHALYNRLKNQPGYRKWRTDTAEDRCQALLTKIAAFLKPGVHPERDHNLTELYVKGYRIGFRLRAEEAPAKWQIMWPVAGVEVNFQWMVNQTRKLYGDPATTYQKVTENPTKYFVRFAVTPTFTCTEFSSGVEVKTVAHSALVHVGRQGVFSHKEDSMV</sequence>
<accession>A0A6A6S2W6</accession>
<evidence type="ECO:0000313" key="2">
    <source>
        <dbReference type="EMBL" id="KAF2641885.1"/>
    </source>
</evidence>